<name>A0ABW8YUZ4_9FLAO</name>
<keyword evidence="1" id="KW-0732">Signal</keyword>
<protein>
    <submittedName>
        <fullName evidence="3">DUF5689 domain-containing protein</fullName>
    </submittedName>
</protein>
<dbReference type="Proteomes" id="UP001629156">
    <property type="component" value="Unassembled WGS sequence"/>
</dbReference>
<evidence type="ECO:0000313" key="4">
    <source>
        <dbReference type="Proteomes" id="UP001629156"/>
    </source>
</evidence>
<evidence type="ECO:0000256" key="1">
    <source>
        <dbReference type="SAM" id="SignalP"/>
    </source>
</evidence>
<keyword evidence="4" id="KW-1185">Reference proteome</keyword>
<dbReference type="EMBL" id="JBELPZ010000005">
    <property type="protein sequence ID" value="MFL9844078.1"/>
    <property type="molecule type" value="Genomic_DNA"/>
</dbReference>
<feature type="domain" description="DUF5689" evidence="2">
    <location>
        <begin position="43"/>
        <end position="278"/>
    </location>
</feature>
<evidence type="ECO:0000259" key="2">
    <source>
        <dbReference type="Pfam" id="PF18942"/>
    </source>
</evidence>
<sequence length="473" mass="52043">MKSKFLKAAALTVVFSAVFSGCANNDDYGTVVVECENPGLIANKTPAQLFAMAGTAPVMYTNQVVNQEDIIEAYVNSSDERGNFFKTVYMQTLPTEGQAPIGFSVAIDDNSLFGEGFYPGNKVYIKLDSLYYAKVNSSLAIGALYNGSIGRISQFDYKEHLVPSCSEKVSEEQLVRTMSITQALNNANLNTLIELENVQFEYQYLGGTYFDEDDDENTAGGATNRRLIDELGNSIIFRTSSYANFSGDVIPANSGRVRGVLTKYGSDFQFMARSEEDIKLDQERFGSLSPTAKGGADITFSGSFTEDFESYAVDQQAFPKYINDYLVGGRYWELTTFSSNKYIEMTSYAGSSNPNGVTARTFFFVPVNFGDASSFTFDKEIRYMAGECLKVYYVTEENYEAGDVFNVDTFVDITSEFNNLNYPTTPGTSQNSFTTAGTYAIPAGLTGNGFFVFEYHGGNGVTTTIQIDNITVN</sequence>
<feature type="signal peptide" evidence="1">
    <location>
        <begin position="1"/>
        <end position="25"/>
    </location>
</feature>
<dbReference type="RefSeq" id="WP_408084332.1">
    <property type="nucleotide sequence ID" value="NZ_JBELPZ010000005.1"/>
</dbReference>
<feature type="chain" id="PRO_5046953472" evidence="1">
    <location>
        <begin position="26"/>
        <end position="473"/>
    </location>
</feature>
<accession>A0ABW8YUZ4</accession>
<dbReference type="PROSITE" id="PS51257">
    <property type="entry name" value="PROKAR_LIPOPROTEIN"/>
    <property type="match status" value="1"/>
</dbReference>
<gene>
    <name evidence="3" type="ORF">ABS766_06570</name>
</gene>
<proteinExistence type="predicted"/>
<dbReference type="Pfam" id="PF18942">
    <property type="entry name" value="DUF5689"/>
    <property type="match status" value="1"/>
</dbReference>
<dbReference type="NCBIfam" id="NF038128">
    <property type="entry name" value="choice_anch_J"/>
    <property type="match status" value="1"/>
</dbReference>
<organism evidence="3 4">
    <name type="scientific">Flavobacterium rhizosphaerae</name>
    <dbReference type="NCBI Taxonomy" id="3163298"/>
    <lineage>
        <taxon>Bacteria</taxon>
        <taxon>Pseudomonadati</taxon>
        <taxon>Bacteroidota</taxon>
        <taxon>Flavobacteriia</taxon>
        <taxon>Flavobacteriales</taxon>
        <taxon>Flavobacteriaceae</taxon>
        <taxon>Flavobacterium</taxon>
    </lineage>
</organism>
<reference evidence="3 4" key="1">
    <citation type="submission" date="2024-06" db="EMBL/GenBank/DDBJ databases">
        <authorList>
            <person name="Kaempfer P."/>
            <person name="Viver T."/>
        </authorList>
    </citation>
    <scope>NUCLEOTIDE SEQUENCE [LARGE SCALE GENOMIC DNA]</scope>
    <source>
        <strain evidence="3 4">ST-119</strain>
    </source>
</reference>
<evidence type="ECO:0000313" key="3">
    <source>
        <dbReference type="EMBL" id="MFL9844078.1"/>
    </source>
</evidence>
<dbReference type="InterPro" id="IPR043744">
    <property type="entry name" value="DUF5689"/>
</dbReference>
<comment type="caution">
    <text evidence="3">The sequence shown here is derived from an EMBL/GenBank/DDBJ whole genome shotgun (WGS) entry which is preliminary data.</text>
</comment>